<dbReference type="PANTHER" id="PTHR43798">
    <property type="entry name" value="MONOACYLGLYCEROL LIPASE"/>
    <property type="match status" value="1"/>
</dbReference>
<evidence type="ECO:0000313" key="3">
    <source>
        <dbReference type="EMBL" id="MFD1937428.1"/>
    </source>
</evidence>
<comment type="caution">
    <text evidence="3">The sequence shown here is derived from an EMBL/GenBank/DDBJ whole genome shotgun (WGS) entry which is preliminary data.</text>
</comment>
<evidence type="ECO:0000256" key="1">
    <source>
        <dbReference type="ARBA" id="ARBA00022801"/>
    </source>
</evidence>
<feature type="domain" description="AB hydrolase-1" evidence="2">
    <location>
        <begin position="22"/>
        <end position="250"/>
    </location>
</feature>
<dbReference type="PRINTS" id="PR00111">
    <property type="entry name" value="ABHYDROLASE"/>
</dbReference>
<keyword evidence="4" id="KW-1185">Reference proteome</keyword>
<dbReference type="Pfam" id="PF12697">
    <property type="entry name" value="Abhydrolase_6"/>
    <property type="match status" value="1"/>
</dbReference>
<dbReference type="GO" id="GO:0016787">
    <property type="term" value="F:hydrolase activity"/>
    <property type="evidence" value="ECO:0007669"/>
    <property type="project" value="UniProtKB-KW"/>
</dbReference>
<dbReference type="InterPro" id="IPR029058">
    <property type="entry name" value="AB_hydrolase_fold"/>
</dbReference>
<dbReference type="Proteomes" id="UP001597368">
    <property type="component" value="Unassembled WGS sequence"/>
</dbReference>
<dbReference type="PANTHER" id="PTHR43798:SF31">
    <property type="entry name" value="AB HYDROLASE SUPERFAMILY PROTEIN YCLE"/>
    <property type="match status" value="1"/>
</dbReference>
<dbReference type="InterPro" id="IPR000073">
    <property type="entry name" value="AB_hydrolase_1"/>
</dbReference>
<reference evidence="4" key="1">
    <citation type="journal article" date="2019" name="Int. J. Syst. Evol. Microbiol.">
        <title>The Global Catalogue of Microorganisms (GCM) 10K type strain sequencing project: providing services to taxonomists for standard genome sequencing and annotation.</title>
        <authorList>
            <consortium name="The Broad Institute Genomics Platform"/>
            <consortium name="The Broad Institute Genome Sequencing Center for Infectious Disease"/>
            <person name="Wu L."/>
            <person name="Ma J."/>
        </authorList>
    </citation>
    <scope>NUCLEOTIDE SEQUENCE [LARGE SCALE GENOMIC DNA]</scope>
    <source>
        <strain evidence="4">ICMP 6774ER</strain>
    </source>
</reference>
<dbReference type="RefSeq" id="WP_379578600.1">
    <property type="nucleotide sequence ID" value="NZ_JBHUFV010000060.1"/>
</dbReference>
<name>A0ABW4T609_9ACTN</name>
<gene>
    <name evidence="3" type="ORF">ACFSKW_38765</name>
</gene>
<dbReference type="InterPro" id="IPR050266">
    <property type="entry name" value="AB_hydrolase_sf"/>
</dbReference>
<evidence type="ECO:0000259" key="2">
    <source>
        <dbReference type="Pfam" id="PF12697"/>
    </source>
</evidence>
<protein>
    <submittedName>
        <fullName evidence="3">Alpha/beta fold hydrolase</fullName>
    </submittedName>
</protein>
<accession>A0ABW4T609</accession>
<sequence>MTLEHDGVRLVCRDSGGPGPAVLLLHGLAGQSREWEPLGERLGGRYRLLALDQRGHGDSEPRPGDTSRAAFVADAVEAIRALDVAPVILAGQSLGGVTAIQTAAAHPDLVAALLLVEAGAAPGETGLPGQIDGWLGSWPVPFATRGDAAGFFGGGPVGEGWAAGLVSTPDGLRPPFDPEVIVNVVADHVHRSNWEAWARITCPATVVLGEQGILPAGEVAEMRRLRPDARFVTVPQAGHDLHLDHPAAVAGELDELARRLLVTRCSATGRRG</sequence>
<dbReference type="SUPFAM" id="SSF53474">
    <property type="entry name" value="alpha/beta-Hydrolases"/>
    <property type="match status" value="1"/>
</dbReference>
<dbReference type="Gene3D" id="3.40.50.1820">
    <property type="entry name" value="alpha/beta hydrolase"/>
    <property type="match status" value="1"/>
</dbReference>
<organism evidence="3 4">
    <name type="scientific">Nonomuraea mangrovi</name>
    <dbReference type="NCBI Taxonomy" id="2316207"/>
    <lineage>
        <taxon>Bacteria</taxon>
        <taxon>Bacillati</taxon>
        <taxon>Actinomycetota</taxon>
        <taxon>Actinomycetes</taxon>
        <taxon>Streptosporangiales</taxon>
        <taxon>Streptosporangiaceae</taxon>
        <taxon>Nonomuraea</taxon>
    </lineage>
</organism>
<keyword evidence="1 3" id="KW-0378">Hydrolase</keyword>
<proteinExistence type="predicted"/>
<dbReference type="EMBL" id="JBHUFV010000060">
    <property type="protein sequence ID" value="MFD1937428.1"/>
    <property type="molecule type" value="Genomic_DNA"/>
</dbReference>
<evidence type="ECO:0000313" key="4">
    <source>
        <dbReference type="Proteomes" id="UP001597368"/>
    </source>
</evidence>